<dbReference type="EMBL" id="LAZR01008920">
    <property type="protein sequence ID" value="KKM75752.1"/>
    <property type="molecule type" value="Genomic_DNA"/>
</dbReference>
<protein>
    <recommendedName>
        <fullName evidence="1">Metallo-beta-lactamase domain-containing protein</fullName>
    </recommendedName>
</protein>
<comment type="caution">
    <text evidence="2">The sequence shown here is derived from an EMBL/GenBank/DDBJ whole genome shotgun (WGS) entry which is preliminary data.</text>
</comment>
<dbReference type="AlphaFoldDB" id="A0A0F9N2J0"/>
<dbReference type="InterPro" id="IPR001279">
    <property type="entry name" value="Metallo-B-lactamas"/>
</dbReference>
<organism evidence="2">
    <name type="scientific">marine sediment metagenome</name>
    <dbReference type="NCBI Taxonomy" id="412755"/>
    <lineage>
        <taxon>unclassified sequences</taxon>
        <taxon>metagenomes</taxon>
        <taxon>ecological metagenomes</taxon>
    </lineage>
</organism>
<proteinExistence type="predicted"/>
<evidence type="ECO:0000313" key="2">
    <source>
        <dbReference type="EMBL" id="KKM75752.1"/>
    </source>
</evidence>
<sequence>MTMDGLPTISFEIDLRGRSLGVVPWPTAHTGTDLSVAVGDILFAGDLVFADHAPALDGSVTGWQSVLTDLTALPVGRVVPGHGCCVLDWPEGARDLSRYLGVLADDTRQAIGRGLSLGDAMPLIAQGEAPLWALFDAYNPRNATVAYTELEWE</sequence>
<evidence type="ECO:0000259" key="1">
    <source>
        <dbReference type="Pfam" id="PF00753"/>
    </source>
</evidence>
<dbReference type="SUPFAM" id="SSF56281">
    <property type="entry name" value="Metallo-hydrolase/oxidoreductase"/>
    <property type="match status" value="1"/>
</dbReference>
<name>A0A0F9N2J0_9ZZZZ</name>
<accession>A0A0F9N2J0</accession>
<gene>
    <name evidence="2" type="ORF">LCGC14_1387090</name>
</gene>
<reference evidence="2" key="1">
    <citation type="journal article" date="2015" name="Nature">
        <title>Complex archaea that bridge the gap between prokaryotes and eukaryotes.</title>
        <authorList>
            <person name="Spang A."/>
            <person name="Saw J.H."/>
            <person name="Jorgensen S.L."/>
            <person name="Zaremba-Niedzwiedzka K."/>
            <person name="Martijn J."/>
            <person name="Lind A.E."/>
            <person name="van Eijk R."/>
            <person name="Schleper C."/>
            <person name="Guy L."/>
            <person name="Ettema T.J."/>
        </authorList>
    </citation>
    <scope>NUCLEOTIDE SEQUENCE</scope>
</reference>
<feature type="domain" description="Metallo-beta-lactamase" evidence="1">
    <location>
        <begin position="18"/>
        <end position="82"/>
    </location>
</feature>
<dbReference type="Pfam" id="PF00753">
    <property type="entry name" value="Lactamase_B"/>
    <property type="match status" value="1"/>
</dbReference>
<dbReference type="Gene3D" id="3.60.15.10">
    <property type="entry name" value="Ribonuclease Z/Hydroxyacylglutathione hydrolase-like"/>
    <property type="match status" value="1"/>
</dbReference>
<dbReference type="InterPro" id="IPR036866">
    <property type="entry name" value="RibonucZ/Hydroxyglut_hydro"/>
</dbReference>